<evidence type="ECO:0000256" key="2">
    <source>
        <dbReference type="SAM" id="SignalP"/>
    </source>
</evidence>
<gene>
    <name evidence="4" type="ORF">I8E28_14975</name>
</gene>
<evidence type="ECO:0000313" key="5">
    <source>
        <dbReference type="Proteomes" id="UP000617041"/>
    </source>
</evidence>
<evidence type="ECO:0000313" key="4">
    <source>
        <dbReference type="EMBL" id="MBK0393901.1"/>
    </source>
</evidence>
<dbReference type="Pfam" id="PF13386">
    <property type="entry name" value="DsbD_2"/>
    <property type="match status" value="1"/>
</dbReference>
<dbReference type="PANTHER" id="PTHR42208">
    <property type="entry name" value="HEAVY METAL TRANSPORTER-RELATED"/>
    <property type="match status" value="1"/>
</dbReference>
<accession>A0A934Q2S6</accession>
<feature type="chain" id="PRO_5038107386" evidence="2">
    <location>
        <begin position="22"/>
        <end position="225"/>
    </location>
</feature>
<dbReference type="EMBL" id="JAEDAO010000001">
    <property type="protein sequence ID" value="MBK0393901.1"/>
    <property type="molecule type" value="Genomic_DNA"/>
</dbReference>
<feature type="transmembrane region" description="Helical" evidence="1">
    <location>
        <begin position="163"/>
        <end position="183"/>
    </location>
</feature>
<evidence type="ECO:0000256" key="1">
    <source>
        <dbReference type="SAM" id="Phobius"/>
    </source>
</evidence>
<organism evidence="4 5">
    <name type="scientific">Ramlibacter algicola</name>
    <dbReference type="NCBI Taxonomy" id="2795217"/>
    <lineage>
        <taxon>Bacteria</taxon>
        <taxon>Pseudomonadati</taxon>
        <taxon>Pseudomonadota</taxon>
        <taxon>Betaproteobacteria</taxon>
        <taxon>Burkholderiales</taxon>
        <taxon>Comamonadaceae</taxon>
        <taxon>Ramlibacter</taxon>
    </lineage>
</organism>
<dbReference type="InterPro" id="IPR039447">
    <property type="entry name" value="UreH-like_TM_dom"/>
</dbReference>
<keyword evidence="1" id="KW-1133">Transmembrane helix</keyword>
<dbReference type="PANTHER" id="PTHR42208:SF1">
    <property type="entry name" value="HEAVY METAL TRANSPORTER"/>
    <property type="match status" value="1"/>
</dbReference>
<keyword evidence="5" id="KW-1185">Reference proteome</keyword>
<keyword evidence="1" id="KW-0812">Transmembrane</keyword>
<protein>
    <submittedName>
        <fullName evidence="4">Sulfite exporter TauE/SafE family protein</fullName>
    </submittedName>
</protein>
<feature type="signal peptide" evidence="2">
    <location>
        <begin position="1"/>
        <end position="21"/>
    </location>
</feature>
<feature type="domain" description="Urease accessory protein UreH-like transmembrane" evidence="3">
    <location>
        <begin position="8"/>
        <end position="209"/>
    </location>
</feature>
<dbReference type="RefSeq" id="WP_200788862.1">
    <property type="nucleotide sequence ID" value="NZ_JAEDAO010000001.1"/>
</dbReference>
<name>A0A934Q2S6_9BURK</name>
<feature type="transmembrane region" description="Helical" evidence="1">
    <location>
        <begin position="121"/>
        <end position="143"/>
    </location>
</feature>
<keyword evidence="1" id="KW-0472">Membrane</keyword>
<feature type="transmembrane region" description="Helical" evidence="1">
    <location>
        <begin position="195"/>
        <end position="212"/>
    </location>
</feature>
<dbReference type="Proteomes" id="UP000617041">
    <property type="component" value="Unassembled WGS sequence"/>
</dbReference>
<evidence type="ECO:0000259" key="3">
    <source>
        <dbReference type="Pfam" id="PF13386"/>
    </source>
</evidence>
<comment type="caution">
    <text evidence="4">The sequence shown here is derived from an EMBL/GenBank/DDBJ whole genome shotgun (WGS) entry which is preliminary data.</text>
</comment>
<dbReference type="AlphaFoldDB" id="A0A934Q2S6"/>
<reference evidence="4" key="1">
    <citation type="submission" date="2020-12" db="EMBL/GenBank/DDBJ databases">
        <title>Ramlibacter sp. nov., isolated from a freshwater alga, Cryptomonas.</title>
        <authorList>
            <person name="Kim H.M."/>
            <person name="Jeon C.O."/>
        </authorList>
    </citation>
    <scope>NUCLEOTIDE SEQUENCE</scope>
    <source>
        <strain evidence="4">CrO1</strain>
    </source>
</reference>
<sequence length="225" mass="23007">MALGLATTAFVMGLAGGPHCAAMCGAACAGIARAGQGNVAARARVFQFGRIVGYSAAGAVVASGAQALGWLATQAAALRPAWTLMHLAVLAWGLVLLVQARQPAWLDGFGRGVWTRVRPGVGARGGAFGAGVLWTFMPCGLLYSALLVASLADGPVQGAATMALFAIGSGLGLWLAPKLFLWLAGQGHRWRQVGGTRLAGALLVGVAVWALWADTLRRIAVYCGL</sequence>
<feature type="transmembrane region" description="Helical" evidence="1">
    <location>
        <begin position="81"/>
        <end position="100"/>
    </location>
</feature>
<proteinExistence type="predicted"/>
<keyword evidence="2" id="KW-0732">Signal</keyword>